<protein>
    <submittedName>
        <fullName evidence="2">Uncharacterized protein</fullName>
    </submittedName>
</protein>
<dbReference type="AlphaFoldDB" id="A0A8H3J723"/>
<evidence type="ECO:0000313" key="3">
    <source>
        <dbReference type="Proteomes" id="UP000664521"/>
    </source>
</evidence>
<proteinExistence type="predicted"/>
<dbReference type="EMBL" id="CAJPDS010000229">
    <property type="protein sequence ID" value="CAF9941714.1"/>
    <property type="molecule type" value="Genomic_DNA"/>
</dbReference>
<feature type="region of interest" description="Disordered" evidence="1">
    <location>
        <begin position="54"/>
        <end position="114"/>
    </location>
</feature>
<sequence length="114" mass="12378">MTAWERPRTDPRPEPEPSPPPPPEGPYAARTLPDLPSYEQSQLQAAWGICWGKPVHRQSAGDPPTYSDAQRFGASGEGVKDGVGTGKQDDGEDKSCDEEKDERGENGDDNRSGK</sequence>
<dbReference type="Proteomes" id="UP000664521">
    <property type="component" value="Unassembled WGS sequence"/>
</dbReference>
<reference evidence="2" key="1">
    <citation type="submission" date="2021-03" db="EMBL/GenBank/DDBJ databases">
        <authorList>
            <person name="Tagirdzhanova G."/>
        </authorList>
    </citation>
    <scope>NUCLEOTIDE SEQUENCE</scope>
</reference>
<accession>A0A8H3J723</accession>
<organism evidence="2 3">
    <name type="scientific">Heterodermia speciosa</name>
    <dbReference type="NCBI Taxonomy" id="116794"/>
    <lineage>
        <taxon>Eukaryota</taxon>
        <taxon>Fungi</taxon>
        <taxon>Dikarya</taxon>
        <taxon>Ascomycota</taxon>
        <taxon>Pezizomycotina</taxon>
        <taxon>Lecanoromycetes</taxon>
        <taxon>OSLEUM clade</taxon>
        <taxon>Lecanoromycetidae</taxon>
        <taxon>Caliciales</taxon>
        <taxon>Physciaceae</taxon>
        <taxon>Heterodermia</taxon>
    </lineage>
</organism>
<evidence type="ECO:0000256" key="1">
    <source>
        <dbReference type="SAM" id="MobiDB-lite"/>
    </source>
</evidence>
<feature type="region of interest" description="Disordered" evidence="1">
    <location>
        <begin position="1"/>
        <end position="40"/>
    </location>
</feature>
<feature type="compositionally biased region" description="Basic and acidic residues" evidence="1">
    <location>
        <begin position="1"/>
        <end position="15"/>
    </location>
</feature>
<keyword evidence="3" id="KW-1185">Reference proteome</keyword>
<gene>
    <name evidence="2" type="ORF">HETSPECPRED_003853</name>
</gene>
<name>A0A8H3J723_9LECA</name>
<comment type="caution">
    <text evidence="2">The sequence shown here is derived from an EMBL/GenBank/DDBJ whole genome shotgun (WGS) entry which is preliminary data.</text>
</comment>
<feature type="compositionally biased region" description="Acidic residues" evidence="1">
    <location>
        <begin position="90"/>
        <end position="100"/>
    </location>
</feature>
<feature type="compositionally biased region" description="Pro residues" evidence="1">
    <location>
        <begin position="16"/>
        <end position="25"/>
    </location>
</feature>
<feature type="compositionally biased region" description="Basic and acidic residues" evidence="1">
    <location>
        <begin position="101"/>
        <end position="114"/>
    </location>
</feature>
<evidence type="ECO:0000313" key="2">
    <source>
        <dbReference type="EMBL" id="CAF9941714.1"/>
    </source>
</evidence>